<feature type="transmembrane region" description="Helical" evidence="9">
    <location>
        <begin position="131"/>
        <end position="159"/>
    </location>
</feature>
<dbReference type="GO" id="GO:0017119">
    <property type="term" value="C:Golgi transport complex"/>
    <property type="evidence" value="ECO:0007669"/>
    <property type="project" value="InterPro"/>
</dbReference>
<dbReference type="PANTHER" id="PTHR13228">
    <property type="entry name" value="CONSERVED OLIGOMERIC GOLGI COMPLEX COMPONENT 5"/>
    <property type="match status" value="1"/>
</dbReference>
<dbReference type="GO" id="GO:0006891">
    <property type="term" value="P:intra-Golgi vesicle-mediated transport"/>
    <property type="evidence" value="ECO:0007669"/>
    <property type="project" value="InterPro"/>
</dbReference>
<dbReference type="Pfam" id="PF00001">
    <property type="entry name" value="7tm_1"/>
    <property type="match status" value="1"/>
</dbReference>
<dbReference type="Pfam" id="PF20649">
    <property type="entry name" value="COG5_C"/>
    <property type="match status" value="1"/>
</dbReference>
<accession>A0AAE1NXM4</accession>
<comment type="subcellular location">
    <subcellularLocation>
        <location evidence="1">Golgi apparatus membrane</location>
        <topology evidence="1">Peripheral membrane protein</topology>
    </subcellularLocation>
</comment>
<dbReference type="Pfam" id="PF10392">
    <property type="entry name" value="COG5_N"/>
    <property type="match status" value="1"/>
</dbReference>
<evidence type="ECO:0000256" key="9">
    <source>
        <dbReference type="SAM" id="Phobius"/>
    </source>
</evidence>
<keyword evidence="4 9" id="KW-0812">Transmembrane</keyword>
<name>A0AAE1NXM4_9EUCA</name>
<keyword evidence="6" id="KW-0333">Golgi apparatus</keyword>
<dbReference type="InterPro" id="IPR048485">
    <property type="entry name" value="COG5_helical"/>
</dbReference>
<comment type="caution">
    <text evidence="11">The sequence shown here is derived from an EMBL/GenBank/DDBJ whole genome shotgun (WGS) entry which is preliminary data.</text>
</comment>
<dbReference type="InterPro" id="IPR000276">
    <property type="entry name" value="GPCR_Rhodpsn"/>
</dbReference>
<keyword evidence="7 9" id="KW-0472">Membrane</keyword>
<feature type="compositionally biased region" description="Gly residues" evidence="8">
    <location>
        <begin position="600"/>
        <end position="613"/>
    </location>
</feature>
<dbReference type="PROSITE" id="PS50262">
    <property type="entry name" value="G_PROTEIN_RECEP_F1_2"/>
    <property type="match status" value="1"/>
</dbReference>
<feature type="transmembrane region" description="Helical" evidence="9">
    <location>
        <begin position="81"/>
        <end position="103"/>
    </location>
</feature>
<proteinExistence type="inferred from homology"/>
<reference evidence="11" key="1">
    <citation type="submission" date="2023-11" db="EMBL/GenBank/DDBJ databases">
        <title>Genome assemblies of two species of porcelain crab, Petrolisthes cinctipes and Petrolisthes manimaculis (Anomura: Porcellanidae).</title>
        <authorList>
            <person name="Angst P."/>
        </authorList>
    </citation>
    <scope>NUCLEOTIDE SEQUENCE</scope>
    <source>
        <strain evidence="11">PB745_02</strain>
        <tissue evidence="11">Gill</tissue>
    </source>
</reference>
<dbReference type="GO" id="GO:0000139">
    <property type="term" value="C:Golgi membrane"/>
    <property type="evidence" value="ECO:0007669"/>
    <property type="project" value="UniProtKB-SubCell"/>
</dbReference>
<evidence type="ECO:0000256" key="6">
    <source>
        <dbReference type="ARBA" id="ARBA00023034"/>
    </source>
</evidence>
<dbReference type="GO" id="GO:0004930">
    <property type="term" value="F:G protein-coupled receptor activity"/>
    <property type="evidence" value="ECO:0007669"/>
    <property type="project" value="InterPro"/>
</dbReference>
<evidence type="ECO:0000256" key="4">
    <source>
        <dbReference type="ARBA" id="ARBA00022692"/>
    </source>
</evidence>
<feature type="domain" description="G-protein coupled receptors family 1 profile" evidence="10">
    <location>
        <begin position="1"/>
        <end position="194"/>
    </location>
</feature>
<evidence type="ECO:0000256" key="3">
    <source>
        <dbReference type="ARBA" id="ARBA00020974"/>
    </source>
</evidence>
<sequence length="1032" mass="115571">MFTITAITLERYRAICHPIAAATTTSCTVTRAAGTCVLVWALATTLTSPVIALTEYTYVPYIDNSLVPVCYTRVDTLWPKVFVVSSMVILFFLPLLLLVILYWRIARQLLLEDQQLCKDKPNPHLQARKQVVIMLGSIVVVFFVCLLPYRVFSLWFIFITEETEKKVNKEVYFNLLYAFRIMVYLNSAINPILYNVTSSKIRGAFYRLLEQNIGEMTSTIFREFEEDDTYAPFLATDFDVQSHASHLVQGVIIAQHLNKLNIGLSRLEREIESQVGNHYEDLLSQATGVETLEDILNTMHTRIQTLLAGVERVRLRVVEPYQRVDKHTLILGRLQASCELLRRVIRCLMLSQRLQQQLTTEPRDITKAAMSLCELDHLGRDMDLSGLEVLEKEQRLVRQARSDVEKQAATMLDRGMELQNQTQVGTALQVFHNLGVLVSSVEKILDSLITRLNRSVSSALDVHALMHISHDIRRGGPGKAVMPAPGQSVQFRASLWSNLEKLMDDIYHVCVQTSHLHKVLAKKRDPISHVCFLDEVQRPGRGDLFTRVWRNVTRILSHEFAKAAQESTIIRQYLEVDYPKLIRLYGDLWRRLEGISAEMRGGGGGGGGGGAGVGADSETQGEDEEEEEEEASFDPEVALRSSLVPLEEAYLSRCRSRLLDPVNLMFAAHDAPPAREEVDALIKTITSELNVSAVDGALSKTVAHNVAESLQLFCVKCQQLIDTTGEASQVIGTPTSSQNLNAAVVNQLVYLRSQVERTASATLAHLPSPVTDTLLRSLPCIDEVMCRAVQPLMSSLTDAVEAIVLTMHTDDFSGNDTSGTDSQCSLYMKELQGFLSRAADDYLTPYHLSHIMKQKILALACRCLELFVRHASLLRPIGEGGKMRLAADFAQMELAISPLCSRPSELGRPYRIVRSFRPLLFQTVEHITSSPSLGDVVPYSTVLHFLFARAPPEMRSPHQTAGWSVSRYSSWLDEHTDERERLQLVRGALEAYVAGVRAKHLTQFTPVYPPMLKLLEKGIAAQGTTTTTTLNH</sequence>
<evidence type="ECO:0000256" key="2">
    <source>
        <dbReference type="ARBA" id="ARBA00010663"/>
    </source>
</evidence>
<evidence type="ECO:0000256" key="7">
    <source>
        <dbReference type="ARBA" id="ARBA00023136"/>
    </source>
</evidence>
<keyword evidence="12" id="KW-1185">Reference proteome</keyword>
<dbReference type="Proteomes" id="UP001292094">
    <property type="component" value="Unassembled WGS sequence"/>
</dbReference>
<evidence type="ECO:0000259" key="10">
    <source>
        <dbReference type="PROSITE" id="PS50262"/>
    </source>
</evidence>
<gene>
    <name evidence="11" type="ORF">Pmani_030394</name>
</gene>
<evidence type="ECO:0000313" key="11">
    <source>
        <dbReference type="EMBL" id="KAK4297166.1"/>
    </source>
</evidence>
<dbReference type="PANTHER" id="PTHR13228:SF3">
    <property type="entry name" value="CONSERVED OLIGOMERIC GOLGI COMPLEX SUBUNIT 5"/>
    <property type="match status" value="1"/>
</dbReference>
<dbReference type="EMBL" id="JAWZYT010003696">
    <property type="protein sequence ID" value="KAK4297166.1"/>
    <property type="molecule type" value="Genomic_DNA"/>
</dbReference>
<dbReference type="InterPro" id="IPR049176">
    <property type="entry name" value="COG5_N"/>
</dbReference>
<dbReference type="InterPro" id="IPR019465">
    <property type="entry name" value="Cog5"/>
</dbReference>
<dbReference type="AlphaFoldDB" id="A0AAE1NXM4"/>
<dbReference type="PRINTS" id="PR00237">
    <property type="entry name" value="GPCRRHODOPSN"/>
</dbReference>
<evidence type="ECO:0000256" key="8">
    <source>
        <dbReference type="SAM" id="MobiDB-lite"/>
    </source>
</evidence>
<feature type="compositionally biased region" description="Acidic residues" evidence="8">
    <location>
        <begin position="619"/>
        <end position="633"/>
    </location>
</feature>
<feature type="region of interest" description="Disordered" evidence="8">
    <location>
        <begin position="600"/>
        <end position="635"/>
    </location>
</feature>
<dbReference type="SUPFAM" id="SSF81321">
    <property type="entry name" value="Family A G protein-coupled receptor-like"/>
    <property type="match status" value="1"/>
</dbReference>
<dbReference type="Gene3D" id="1.20.1070.10">
    <property type="entry name" value="Rhodopsin 7-helix transmembrane proteins"/>
    <property type="match status" value="1"/>
</dbReference>
<evidence type="ECO:0000313" key="12">
    <source>
        <dbReference type="Proteomes" id="UP001292094"/>
    </source>
</evidence>
<protein>
    <recommendedName>
        <fullName evidence="3">Conserved oligomeric Golgi complex subunit 5</fullName>
    </recommendedName>
</protein>
<keyword evidence="5 9" id="KW-1133">Transmembrane helix</keyword>
<organism evidence="11 12">
    <name type="scientific">Petrolisthes manimaculis</name>
    <dbReference type="NCBI Taxonomy" id="1843537"/>
    <lineage>
        <taxon>Eukaryota</taxon>
        <taxon>Metazoa</taxon>
        <taxon>Ecdysozoa</taxon>
        <taxon>Arthropoda</taxon>
        <taxon>Crustacea</taxon>
        <taxon>Multicrustacea</taxon>
        <taxon>Malacostraca</taxon>
        <taxon>Eumalacostraca</taxon>
        <taxon>Eucarida</taxon>
        <taxon>Decapoda</taxon>
        <taxon>Pleocyemata</taxon>
        <taxon>Anomura</taxon>
        <taxon>Galatheoidea</taxon>
        <taxon>Porcellanidae</taxon>
        <taxon>Petrolisthes</taxon>
    </lineage>
</organism>
<evidence type="ECO:0000256" key="1">
    <source>
        <dbReference type="ARBA" id="ARBA00004395"/>
    </source>
</evidence>
<evidence type="ECO:0000256" key="5">
    <source>
        <dbReference type="ARBA" id="ARBA00022989"/>
    </source>
</evidence>
<comment type="similarity">
    <text evidence="2">Belongs to the G-protein coupled receptor 1 family.</text>
</comment>
<dbReference type="InterPro" id="IPR017452">
    <property type="entry name" value="GPCR_Rhodpsn_7TM"/>
</dbReference>